<dbReference type="Pfam" id="PF14317">
    <property type="entry name" value="YcxB"/>
    <property type="match status" value="1"/>
</dbReference>
<organism evidence="3 4">
    <name type="scientific">Hymenobacter ginkgonis</name>
    <dbReference type="NCBI Taxonomy" id="2682976"/>
    <lineage>
        <taxon>Bacteria</taxon>
        <taxon>Pseudomonadati</taxon>
        <taxon>Bacteroidota</taxon>
        <taxon>Cytophagia</taxon>
        <taxon>Cytophagales</taxon>
        <taxon>Hymenobacteraceae</taxon>
        <taxon>Hymenobacter</taxon>
    </lineage>
</organism>
<dbReference type="EMBL" id="WQKZ01000001">
    <property type="protein sequence ID" value="MVN75827.1"/>
    <property type="molecule type" value="Genomic_DNA"/>
</dbReference>
<feature type="domain" description="YcxB-like C-terminal" evidence="2">
    <location>
        <begin position="108"/>
        <end position="160"/>
    </location>
</feature>
<evidence type="ECO:0000256" key="1">
    <source>
        <dbReference type="SAM" id="Phobius"/>
    </source>
</evidence>
<sequence>MKIEVIIILSKAYYQEVYEEWLRFRSKGKRWQLQVGLLLFGVAFLLAMMCGPRLADLWFIPFCFVLAGIYEIGSFFYTRRQWLHSRNESSLVNQRVTLLFEPQVITHNGPFAQGQLLWTGIREVKETARGLFLIPENGSSIYLPKTAFASPEQFQTLLQHAKTKGASL</sequence>
<gene>
    <name evidence="3" type="ORF">GO988_05760</name>
</gene>
<accession>A0A7K1TBN7</accession>
<keyword evidence="1" id="KW-1133">Transmembrane helix</keyword>
<reference evidence="3 4" key="1">
    <citation type="submission" date="2019-12" db="EMBL/GenBank/DDBJ databases">
        <title>Hymenobacter sp. HMF4947 Genome sequencing and assembly.</title>
        <authorList>
            <person name="Kang H."/>
            <person name="Cha I."/>
            <person name="Kim H."/>
            <person name="Joh K."/>
        </authorList>
    </citation>
    <scope>NUCLEOTIDE SEQUENCE [LARGE SCALE GENOMIC DNA]</scope>
    <source>
        <strain evidence="3 4">HMF4947</strain>
    </source>
</reference>
<feature type="transmembrane region" description="Helical" evidence="1">
    <location>
        <begin position="57"/>
        <end position="77"/>
    </location>
</feature>
<dbReference type="AlphaFoldDB" id="A0A7K1TBN7"/>
<evidence type="ECO:0000259" key="2">
    <source>
        <dbReference type="Pfam" id="PF14317"/>
    </source>
</evidence>
<name>A0A7K1TBN7_9BACT</name>
<proteinExistence type="predicted"/>
<dbReference type="Proteomes" id="UP000441336">
    <property type="component" value="Unassembled WGS sequence"/>
</dbReference>
<protein>
    <recommendedName>
        <fullName evidence="2">YcxB-like C-terminal domain-containing protein</fullName>
    </recommendedName>
</protein>
<feature type="transmembrane region" description="Helical" evidence="1">
    <location>
        <begin position="31"/>
        <end position="51"/>
    </location>
</feature>
<keyword evidence="4" id="KW-1185">Reference proteome</keyword>
<comment type="caution">
    <text evidence="3">The sequence shown here is derived from an EMBL/GenBank/DDBJ whole genome shotgun (WGS) entry which is preliminary data.</text>
</comment>
<keyword evidence="1" id="KW-0472">Membrane</keyword>
<evidence type="ECO:0000313" key="4">
    <source>
        <dbReference type="Proteomes" id="UP000441336"/>
    </source>
</evidence>
<keyword evidence="1" id="KW-0812">Transmembrane</keyword>
<dbReference type="InterPro" id="IPR025588">
    <property type="entry name" value="YcxB-like_C"/>
</dbReference>
<evidence type="ECO:0000313" key="3">
    <source>
        <dbReference type="EMBL" id="MVN75827.1"/>
    </source>
</evidence>
<dbReference type="RefSeq" id="WP_157562612.1">
    <property type="nucleotide sequence ID" value="NZ_WQKZ01000001.1"/>
</dbReference>